<dbReference type="OMA" id="MSICVLP"/>
<dbReference type="Proteomes" id="UP000268014">
    <property type="component" value="Unassembled WGS sequence"/>
</dbReference>
<keyword evidence="5" id="KW-1185">Reference proteome</keyword>
<dbReference type="InterPro" id="IPR002068">
    <property type="entry name" value="A-crystallin/Hsp20_dom"/>
</dbReference>
<gene>
    <name evidence="4" type="ORF">HPLM_LOCUS844</name>
</gene>
<dbReference type="EMBL" id="UZAF01000820">
    <property type="protein sequence ID" value="VDO06611.1"/>
    <property type="molecule type" value="Genomic_DNA"/>
</dbReference>
<dbReference type="GO" id="GO:0005737">
    <property type="term" value="C:cytoplasm"/>
    <property type="evidence" value="ECO:0007669"/>
    <property type="project" value="TreeGrafter"/>
</dbReference>
<dbReference type="GO" id="GO:0036498">
    <property type="term" value="P:IRE1-mediated unfolded protein response"/>
    <property type="evidence" value="ECO:0007669"/>
    <property type="project" value="TreeGrafter"/>
</dbReference>
<evidence type="ECO:0000313" key="6">
    <source>
        <dbReference type="WBParaSite" id="HPLM_0000084301-mRNA-1"/>
    </source>
</evidence>
<dbReference type="PRINTS" id="PR00299">
    <property type="entry name" value="ACRYSTALLIN"/>
</dbReference>
<dbReference type="Pfam" id="PF00011">
    <property type="entry name" value="HSP20"/>
    <property type="match status" value="1"/>
</dbReference>
<reference evidence="4 5" key="2">
    <citation type="submission" date="2018-11" db="EMBL/GenBank/DDBJ databases">
        <authorList>
            <consortium name="Pathogen Informatics"/>
        </authorList>
    </citation>
    <scope>NUCLEOTIDE SEQUENCE [LARGE SCALE GENOMIC DNA]</scope>
    <source>
        <strain evidence="4 5">MHpl1</strain>
    </source>
</reference>
<dbReference type="STRING" id="6290.A0A0N4VU76"/>
<dbReference type="GO" id="GO:0042026">
    <property type="term" value="P:protein refolding"/>
    <property type="evidence" value="ECO:0007669"/>
    <property type="project" value="TreeGrafter"/>
</dbReference>
<name>A0A0N4VU76_HAEPC</name>
<evidence type="ECO:0000256" key="2">
    <source>
        <dbReference type="RuleBase" id="RU003616"/>
    </source>
</evidence>
<dbReference type="PANTHER" id="PTHR45640">
    <property type="entry name" value="HEAT SHOCK PROTEIN HSP-12.2-RELATED"/>
    <property type="match status" value="1"/>
</dbReference>
<organism evidence="6">
    <name type="scientific">Haemonchus placei</name>
    <name type="common">Barber's pole worm</name>
    <dbReference type="NCBI Taxonomy" id="6290"/>
    <lineage>
        <taxon>Eukaryota</taxon>
        <taxon>Metazoa</taxon>
        <taxon>Ecdysozoa</taxon>
        <taxon>Nematoda</taxon>
        <taxon>Chromadorea</taxon>
        <taxon>Rhabditida</taxon>
        <taxon>Rhabditina</taxon>
        <taxon>Rhabditomorpha</taxon>
        <taxon>Strongyloidea</taxon>
        <taxon>Trichostrongylidae</taxon>
        <taxon>Haemonchus</taxon>
    </lineage>
</organism>
<reference evidence="6" key="1">
    <citation type="submission" date="2017-02" db="UniProtKB">
        <authorList>
            <consortium name="WormBaseParasite"/>
        </authorList>
    </citation>
    <scope>IDENTIFICATION</scope>
</reference>
<dbReference type="GO" id="GO:0005634">
    <property type="term" value="C:nucleus"/>
    <property type="evidence" value="ECO:0007669"/>
    <property type="project" value="TreeGrafter"/>
</dbReference>
<dbReference type="OrthoDB" id="1431247at2759"/>
<dbReference type="Gene3D" id="2.60.40.790">
    <property type="match status" value="1"/>
</dbReference>
<feature type="domain" description="SHSP" evidence="3">
    <location>
        <begin position="44"/>
        <end position="154"/>
    </location>
</feature>
<accession>A0A0N4VU76</accession>
<proteinExistence type="inferred from homology"/>
<dbReference type="AlphaFoldDB" id="A0A0N4VU76"/>
<dbReference type="PANTHER" id="PTHR45640:SF32">
    <property type="entry name" value="STRESS-INDUCED PROTEIN 1"/>
    <property type="match status" value="1"/>
</dbReference>
<evidence type="ECO:0000256" key="1">
    <source>
        <dbReference type="PROSITE-ProRule" id="PRU00285"/>
    </source>
</evidence>
<sequence length="163" mass="18024">MSICVLPFASEKAILPRLLDDIFSELDDAFNQFYQIEQILPPPRVRAGRKSPMGQLCKVSDDGSKLAISLDVSKFKPDELKVNVDGRTLTVEGKQEVKEGSSYTSRSFLRQWTVPEGVDVEQIRSTLSENGHLAIEVPKAKPAITSRSIPIQKAVDQPAVKNS</sequence>
<evidence type="ECO:0000313" key="4">
    <source>
        <dbReference type="EMBL" id="VDO06611.1"/>
    </source>
</evidence>
<dbReference type="SUPFAM" id="SSF49764">
    <property type="entry name" value="HSP20-like chaperones"/>
    <property type="match status" value="1"/>
</dbReference>
<dbReference type="CDD" id="cd06526">
    <property type="entry name" value="metazoan_ACD"/>
    <property type="match status" value="1"/>
</dbReference>
<dbReference type="GO" id="GO:0009408">
    <property type="term" value="P:response to heat"/>
    <property type="evidence" value="ECO:0007669"/>
    <property type="project" value="TreeGrafter"/>
</dbReference>
<evidence type="ECO:0000259" key="3">
    <source>
        <dbReference type="PROSITE" id="PS01031"/>
    </source>
</evidence>
<protein>
    <submittedName>
        <fullName evidence="6">SHSP domain-containing protein</fullName>
    </submittedName>
</protein>
<dbReference type="InterPro" id="IPR001436">
    <property type="entry name" value="Alpha-crystallin/sHSP_animal"/>
</dbReference>
<dbReference type="InterPro" id="IPR008978">
    <property type="entry name" value="HSP20-like_chaperone"/>
</dbReference>
<comment type="similarity">
    <text evidence="1 2">Belongs to the small heat shock protein (HSP20) family.</text>
</comment>
<evidence type="ECO:0000313" key="5">
    <source>
        <dbReference type="Proteomes" id="UP000268014"/>
    </source>
</evidence>
<dbReference type="PROSITE" id="PS01031">
    <property type="entry name" value="SHSP"/>
    <property type="match status" value="1"/>
</dbReference>
<dbReference type="WBParaSite" id="HPLM_0000084301-mRNA-1">
    <property type="protein sequence ID" value="HPLM_0000084301-mRNA-1"/>
    <property type="gene ID" value="HPLM_0000084301"/>
</dbReference>
<dbReference type="GO" id="GO:0051082">
    <property type="term" value="F:unfolded protein binding"/>
    <property type="evidence" value="ECO:0007669"/>
    <property type="project" value="TreeGrafter"/>
</dbReference>